<reference evidence="1 2" key="1">
    <citation type="journal article" date="2022" name="bioRxiv">
        <title>The genome of the oomycete Peronosclerospora sorghi, a cosmopolitan pathogen of maize and sorghum, is inflated with dispersed pseudogenes.</title>
        <authorList>
            <person name="Fletcher K."/>
            <person name="Martin F."/>
            <person name="Isakeit T."/>
            <person name="Cavanaugh K."/>
            <person name="Magill C."/>
            <person name="Michelmore R."/>
        </authorList>
    </citation>
    <scope>NUCLEOTIDE SEQUENCE [LARGE SCALE GENOMIC DNA]</scope>
    <source>
        <strain evidence="1">P6</strain>
    </source>
</reference>
<name>A0ACC0WRB1_9STRA</name>
<proteinExistence type="predicted"/>
<organism evidence="1 2">
    <name type="scientific">Peronosclerospora sorghi</name>
    <dbReference type="NCBI Taxonomy" id="230839"/>
    <lineage>
        <taxon>Eukaryota</taxon>
        <taxon>Sar</taxon>
        <taxon>Stramenopiles</taxon>
        <taxon>Oomycota</taxon>
        <taxon>Peronosporomycetes</taxon>
        <taxon>Peronosporales</taxon>
        <taxon>Peronosporaceae</taxon>
        <taxon>Peronosclerospora</taxon>
    </lineage>
</organism>
<dbReference type="EMBL" id="CM047580">
    <property type="protein sequence ID" value="KAI9921399.1"/>
    <property type="molecule type" value="Genomic_DNA"/>
</dbReference>
<gene>
    <name evidence="1" type="ORF">PsorP6_002141</name>
</gene>
<evidence type="ECO:0000313" key="2">
    <source>
        <dbReference type="Proteomes" id="UP001163321"/>
    </source>
</evidence>
<protein>
    <submittedName>
        <fullName evidence="1">Uncharacterized protein</fullName>
    </submittedName>
</protein>
<comment type="caution">
    <text evidence="1">The sequence shown here is derived from an EMBL/GenBank/DDBJ whole genome shotgun (WGS) entry which is preliminary data.</text>
</comment>
<sequence>MEMLAIQPTELFIFLHGISLVHLPSGNHLQPIVIRVKVLGIKLGVTTKVKHVHGRIPSSRRHTEPVASAIRPYIEQTIKAIALTARIAASLSSLLELTGRLRNYANRNSHRNPWRIILLMIPVLIHFKVPQIDAIGSNWHTIHIVQGA</sequence>
<keyword evidence="2" id="KW-1185">Reference proteome</keyword>
<evidence type="ECO:0000313" key="1">
    <source>
        <dbReference type="EMBL" id="KAI9921399.1"/>
    </source>
</evidence>
<accession>A0ACC0WRB1</accession>
<dbReference type="Proteomes" id="UP001163321">
    <property type="component" value="Chromosome 1"/>
</dbReference>